<dbReference type="GO" id="GO:0016491">
    <property type="term" value="F:oxidoreductase activity"/>
    <property type="evidence" value="ECO:0007669"/>
    <property type="project" value="UniProtKB-KW"/>
</dbReference>
<organism evidence="3 4">
    <name type="scientific">PS1 clade bacterium</name>
    <dbReference type="NCBI Taxonomy" id="2175152"/>
    <lineage>
        <taxon>Bacteria</taxon>
        <taxon>Pseudomonadati</taxon>
        <taxon>Pseudomonadota</taxon>
        <taxon>Alphaproteobacteria</taxon>
        <taxon>PS1 clade</taxon>
    </lineage>
</organism>
<dbReference type="AlphaFoldDB" id="A0A368EHK1"/>
<accession>A0A368EHK1</accession>
<evidence type="ECO:0000313" key="3">
    <source>
        <dbReference type="EMBL" id="RCL83006.1"/>
    </source>
</evidence>
<dbReference type="PRINTS" id="PR00081">
    <property type="entry name" value="GDHRDH"/>
</dbReference>
<dbReference type="SUPFAM" id="SSF51735">
    <property type="entry name" value="NAD(P)-binding Rossmann-fold domains"/>
    <property type="match status" value="1"/>
</dbReference>
<dbReference type="EMBL" id="QOQK01000039">
    <property type="protein sequence ID" value="RCL83006.1"/>
    <property type="molecule type" value="Genomic_DNA"/>
</dbReference>
<sequence length="95" mass="10367">IFTKSAALHCAAQNYKIRVNSVHPGFMRTPMVDNALTTMPKDEVDALLTRMANEIPLGEMGDPEDIANGCLYLASDESKYVTGTELIIDGGFTCR</sequence>
<dbReference type="Pfam" id="PF13561">
    <property type="entry name" value="adh_short_C2"/>
    <property type="match status" value="1"/>
</dbReference>
<proteinExistence type="inferred from homology"/>
<dbReference type="PANTHER" id="PTHR43477">
    <property type="entry name" value="DIHYDROANTICAPSIN 7-DEHYDROGENASE"/>
    <property type="match status" value="1"/>
</dbReference>
<name>A0A368EHK1_9PROT</name>
<dbReference type="InterPro" id="IPR036291">
    <property type="entry name" value="NAD(P)-bd_dom_sf"/>
</dbReference>
<feature type="non-terminal residue" evidence="3">
    <location>
        <position position="1"/>
    </location>
</feature>
<gene>
    <name evidence="3" type="ORF">DBW64_06060</name>
</gene>
<evidence type="ECO:0000256" key="1">
    <source>
        <dbReference type="ARBA" id="ARBA00006484"/>
    </source>
</evidence>
<reference evidence="3 4" key="1">
    <citation type="journal article" date="2018" name="Microbiome">
        <title>Fine metagenomic profile of the Mediterranean stratified and mixed water columns revealed by assembly and recruitment.</title>
        <authorList>
            <person name="Haro-Moreno J.M."/>
            <person name="Lopez-Perez M."/>
            <person name="De La Torre J.R."/>
            <person name="Picazo A."/>
            <person name="Camacho A."/>
            <person name="Rodriguez-Valera F."/>
        </authorList>
    </citation>
    <scope>NUCLEOTIDE SEQUENCE [LARGE SCALE GENOMIC DNA]</scope>
    <source>
        <strain evidence="3">MED-G50</strain>
    </source>
</reference>
<dbReference type="InterPro" id="IPR051122">
    <property type="entry name" value="SDR_DHRS6-like"/>
</dbReference>
<dbReference type="Gene3D" id="3.40.50.720">
    <property type="entry name" value="NAD(P)-binding Rossmann-like Domain"/>
    <property type="match status" value="1"/>
</dbReference>
<protein>
    <submittedName>
        <fullName evidence="3">SDR family NAD(P)-dependent oxidoreductase</fullName>
    </submittedName>
</protein>
<evidence type="ECO:0000256" key="2">
    <source>
        <dbReference type="ARBA" id="ARBA00023002"/>
    </source>
</evidence>
<dbReference type="InterPro" id="IPR002347">
    <property type="entry name" value="SDR_fam"/>
</dbReference>
<evidence type="ECO:0000313" key="4">
    <source>
        <dbReference type="Proteomes" id="UP000252289"/>
    </source>
</evidence>
<keyword evidence="2" id="KW-0560">Oxidoreductase</keyword>
<dbReference type="PANTHER" id="PTHR43477:SF1">
    <property type="entry name" value="DIHYDROANTICAPSIN 7-DEHYDROGENASE"/>
    <property type="match status" value="1"/>
</dbReference>
<dbReference type="Proteomes" id="UP000252289">
    <property type="component" value="Unassembled WGS sequence"/>
</dbReference>
<comment type="similarity">
    <text evidence="1">Belongs to the short-chain dehydrogenases/reductases (SDR) family.</text>
</comment>
<comment type="caution">
    <text evidence="3">The sequence shown here is derived from an EMBL/GenBank/DDBJ whole genome shotgun (WGS) entry which is preliminary data.</text>
</comment>